<feature type="compositionally biased region" description="Low complexity" evidence="1">
    <location>
        <begin position="101"/>
        <end position="115"/>
    </location>
</feature>
<dbReference type="Proteomes" id="UP001218412">
    <property type="component" value="Chromosome"/>
</dbReference>
<feature type="compositionally biased region" description="Low complexity" evidence="1">
    <location>
        <begin position="124"/>
        <end position="133"/>
    </location>
</feature>
<gene>
    <name evidence="2" type="ORF">JHW45_07415</name>
</gene>
<name>A0ABY7SYP8_9RHOB</name>
<keyword evidence="3" id="KW-1185">Reference proteome</keyword>
<evidence type="ECO:0000256" key="1">
    <source>
        <dbReference type="SAM" id="MobiDB-lite"/>
    </source>
</evidence>
<organism evidence="2 3">
    <name type="scientific">Paracoccus stylophorae</name>
    <dbReference type="NCBI Taxonomy" id="659350"/>
    <lineage>
        <taxon>Bacteria</taxon>
        <taxon>Pseudomonadati</taxon>
        <taxon>Pseudomonadota</taxon>
        <taxon>Alphaproteobacteria</taxon>
        <taxon>Rhodobacterales</taxon>
        <taxon>Paracoccaceae</taxon>
        <taxon>Paracoccus</taxon>
    </lineage>
</organism>
<evidence type="ECO:0000313" key="3">
    <source>
        <dbReference type="Proteomes" id="UP001218412"/>
    </source>
</evidence>
<dbReference type="RefSeq" id="WP_272860252.1">
    <property type="nucleotide sequence ID" value="NZ_CP067134.1"/>
</dbReference>
<evidence type="ECO:0000313" key="2">
    <source>
        <dbReference type="EMBL" id="WCR12149.1"/>
    </source>
</evidence>
<proteinExistence type="predicted"/>
<accession>A0ABY7SYP8</accession>
<dbReference type="EMBL" id="CP067134">
    <property type="protein sequence ID" value="WCR12149.1"/>
    <property type="molecule type" value="Genomic_DNA"/>
</dbReference>
<sequence>MRRFGIMVLAAILPVQGLAQDAVIRIEAKRGAEAARQAAAGWGARFDDVVTFPLAGGWVAIGLGPLDPDEAQARLARLKASGMVPADSFVATAPGLSAPTPFEAGAAAEASGDAADAPEDEGEAAQAAPDAAAPGSYLRLQSLQSRSEAETALQEWRADFPEAGLWSLPGGWFAIALGPLDPAAAQDWLAAFKASGDLPGDAFTSDAARMGTAIDAGKAPDLPAGPARPAPLPPLDQVQRALRWAGHYDGAIDGKDGPKTREAIAAEVAALRVSPDAGTAMQALIDRREAWRREMGLSTLKDEATGLSVNAPMDRLQFDRAERALSIYGPKDGSGAALILFSQPGGQQELLDLSGLVTALGWVPQPERTIENGHVLLEGANDNHRSRAEGWVRNGRAEGFVLIWPAAQAEDQARLAAELSDSFERFAPAANDAAATAPATPTEP</sequence>
<feature type="region of interest" description="Disordered" evidence="1">
    <location>
        <begin position="101"/>
        <end position="133"/>
    </location>
</feature>
<protein>
    <submittedName>
        <fullName evidence="2">Peptidoglycan-binding protein</fullName>
    </submittedName>
</protein>
<reference evidence="2 3" key="1">
    <citation type="submission" date="2021-01" db="EMBL/GenBank/DDBJ databases">
        <title>Biogeographic distribution of Paracoccus.</title>
        <authorList>
            <person name="Hollensteiner J."/>
            <person name="Leineberger J."/>
            <person name="Brinkhoff T."/>
            <person name="Daniel R."/>
        </authorList>
    </citation>
    <scope>NUCLEOTIDE SEQUENCE [LARGE SCALE GENOMIC DNA]</scope>
    <source>
        <strain evidence="2 3">LMG25392</strain>
    </source>
</reference>